<name>A0ABN9VA65_9DINO</name>
<feature type="region of interest" description="Disordered" evidence="1">
    <location>
        <begin position="264"/>
        <end position="326"/>
    </location>
</feature>
<evidence type="ECO:0000313" key="3">
    <source>
        <dbReference type="Proteomes" id="UP001189429"/>
    </source>
</evidence>
<organism evidence="2 3">
    <name type="scientific">Prorocentrum cordatum</name>
    <dbReference type="NCBI Taxonomy" id="2364126"/>
    <lineage>
        <taxon>Eukaryota</taxon>
        <taxon>Sar</taxon>
        <taxon>Alveolata</taxon>
        <taxon>Dinophyceae</taxon>
        <taxon>Prorocentrales</taxon>
        <taxon>Prorocentraceae</taxon>
        <taxon>Prorocentrum</taxon>
    </lineage>
</organism>
<dbReference type="EMBL" id="CAUYUJ010016897">
    <property type="protein sequence ID" value="CAK0869879.1"/>
    <property type="molecule type" value="Genomic_DNA"/>
</dbReference>
<dbReference type="Proteomes" id="UP001189429">
    <property type="component" value="Unassembled WGS sequence"/>
</dbReference>
<gene>
    <name evidence="2" type="ORF">PCOR1329_LOCUS56116</name>
</gene>
<sequence>VFGLGVYDADSEASAEASFRVVLSCASSVVHALWLLGSACRRRQDGEVYLAWYEDDAVWHERMCLWPTVESSVWVILAPDGHAYAESVAGCSEGPARARWLRAGLLPGGLSEAVYRFREYPSTRELRVLFGEAREEAMLETAGGALPAVTVYVSPSGRERPVESLLDVAEDPAGGADGGGAGAVAAGLLAGVAHVTAPAPPHEGKSWVVVHLSVGWERVGESVEVGDGDLMLAGSGDLHEALVSEGSGWTKVLALSEHEREAFRERSRRLAPTAPAPDGAVGEAEAAAGASAPRPEGGLDALAARLSAGDRGGGGSGGEGDVRTPAVDFDAQGKRSEAWCEVVAEMTRHGFADWLLDAIVGARDADPSELSFESAKYFSGLKSSSDAASPNLKSFAARKAKEEAEVE</sequence>
<protein>
    <submittedName>
        <fullName evidence="2">Uncharacterized protein</fullName>
    </submittedName>
</protein>
<evidence type="ECO:0000256" key="1">
    <source>
        <dbReference type="SAM" id="MobiDB-lite"/>
    </source>
</evidence>
<feature type="non-terminal residue" evidence="2">
    <location>
        <position position="407"/>
    </location>
</feature>
<feature type="non-terminal residue" evidence="2">
    <location>
        <position position="1"/>
    </location>
</feature>
<keyword evidence="3" id="KW-1185">Reference proteome</keyword>
<reference evidence="2" key="1">
    <citation type="submission" date="2023-10" db="EMBL/GenBank/DDBJ databases">
        <authorList>
            <person name="Chen Y."/>
            <person name="Shah S."/>
            <person name="Dougan E. K."/>
            <person name="Thang M."/>
            <person name="Chan C."/>
        </authorList>
    </citation>
    <scope>NUCLEOTIDE SEQUENCE [LARGE SCALE GENOMIC DNA]</scope>
</reference>
<comment type="caution">
    <text evidence="2">The sequence shown here is derived from an EMBL/GenBank/DDBJ whole genome shotgun (WGS) entry which is preliminary data.</text>
</comment>
<accession>A0ABN9VA65</accession>
<evidence type="ECO:0000313" key="2">
    <source>
        <dbReference type="EMBL" id="CAK0869879.1"/>
    </source>
</evidence>
<feature type="compositionally biased region" description="Low complexity" evidence="1">
    <location>
        <begin position="276"/>
        <end position="309"/>
    </location>
</feature>
<proteinExistence type="predicted"/>
<feature type="compositionally biased region" description="Gly residues" evidence="1">
    <location>
        <begin position="310"/>
        <end position="319"/>
    </location>
</feature>